<evidence type="ECO:0000256" key="6">
    <source>
        <dbReference type="SAM" id="Phobius"/>
    </source>
</evidence>
<evidence type="ECO:0000256" key="3">
    <source>
        <dbReference type="ARBA" id="ARBA00022989"/>
    </source>
</evidence>
<feature type="transmembrane region" description="Helical" evidence="6">
    <location>
        <begin position="98"/>
        <end position="114"/>
    </location>
</feature>
<dbReference type="OrthoDB" id="6770063at2759"/>
<name>A0A6G1IYJ3_9PLEO</name>
<protein>
    <submittedName>
        <fullName evidence="8">MFS general substrate transporter</fullName>
    </submittedName>
</protein>
<dbReference type="PANTHER" id="PTHR23501:SF33">
    <property type="entry name" value="MAJOR FACILITATOR SUPERFAMILY (MFS) PROFILE DOMAIN-CONTAINING PROTEIN"/>
    <property type="match status" value="1"/>
</dbReference>
<keyword evidence="2 6" id="KW-0812">Transmembrane</keyword>
<dbReference type="InterPro" id="IPR011701">
    <property type="entry name" value="MFS"/>
</dbReference>
<feature type="transmembrane region" description="Helical" evidence="6">
    <location>
        <begin position="324"/>
        <end position="349"/>
    </location>
</feature>
<dbReference type="EMBL" id="MU005585">
    <property type="protein sequence ID" value="KAF2683010.1"/>
    <property type="molecule type" value="Genomic_DNA"/>
</dbReference>
<gene>
    <name evidence="8" type="ORF">K458DRAFT_369149</name>
</gene>
<organism evidence="8 9">
    <name type="scientific">Lentithecium fluviatile CBS 122367</name>
    <dbReference type="NCBI Taxonomy" id="1168545"/>
    <lineage>
        <taxon>Eukaryota</taxon>
        <taxon>Fungi</taxon>
        <taxon>Dikarya</taxon>
        <taxon>Ascomycota</taxon>
        <taxon>Pezizomycotina</taxon>
        <taxon>Dothideomycetes</taxon>
        <taxon>Pleosporomycetidae</taxon>
        <taxon>Pleosporales</taxon>
        <taxon>Massarineae</taxon>
        <taxon>Lentitheciaceae</taxon>
        <taxon>Lentithecium</taxon>
    </lineage>
</organism>
<dbReference type="GO" id="GO:0015174">
    <property type="term" value="F:basic amino acid transmembrane transporter activity"/>
    <property type="evidence" value="ECO:0007669"/>
    <property type="project" value="TreeGrafter"/>
</dbReference>
<feature type="transmembrane region" description="Helical" evidence="6">
    <location>
        <begin position="361"/>
        <end position="382"/>
    </location>
</feature>
<feature type="transmembrane region" description="Helical" evidence="6">
    <location>
        <begin position="532"/>
        <end position="551"/>
    </location>
</feature>
<accession>A0A6G1IYJ3</accession>
<feature type="transmembrane region" description="Helical" evidence="6">
    <location>
        <begin position="422"/>
        <end position="444"/>
    </location>
</feature>
<dbReference type="AlphaFoldDB" id="A0A6G1IYJ3"/>
<evidence type="ECO:0000256" key="1">
    <source>
        <dbReference type="ARBA" id="ARBA00004141"/>
    </source>
</evidence>
<evidence type="ECO:0000313" key="8">
    <source>
        <dbReference type="EMBL" id="KAF2683010.1"/>
    </source>
</evidence>
<dbReference type="InterPro" id="IPR020846">
    <property type="entry name" value="MFS_dom"/>
</dbReference>
<feature type="transmembrane region" description="Helical" evidence="6">
    <location>
        <begin position="285"/>
        <end position="303"/>
    </location>
</feature>
<dbReference type="PROSITE" id="PS50850">
    <property type="entry name" value="MFS"/>
    <property type="match status" value="1"/>
</dbReference>
<dbReference type="Pfam" id="PF07690">
    <property type="entry name" value="MFS_1"/>
    <property type="match status" value="1"/>
</dbReference>
<comment type="subcellular location">
    <subcellularLocation>
        <location evidence="1">Membrane</location>
        <topology evidence="1">Multi-pass membrane protein</topology>
    </subcellularLocation>
</comment>
<dbReference type="SUPFAM" id="SSF103473">
    <property type="entry name" value="MFS general substrate transporter"/>
    <property type="match status" value="1"/>
</dbReference>
<feature type="transmembrane region" description="Helical" evidence="6">
    <location>
        <begin position="254"/>
        <end position="273"/>
    </location>
</feature>
<dbReference type="Proteomes" id="UP000799291">
    <property type="component" value="Unassembled WGS sequence"/>
</dbReference>
<feature type="transmembrane region" description="Helical" evidence="6">
    <location>
        <begin position="61"/>
        <end position="86"/>
    </location>
</feature>
<feature type="transmembrane region" description="Helical" evidence="6">
    <location>
        <begin position="456"/>
        <end position="475"/>
    </location>
</feature>
<feature type="region of interest" description="Disordered" evidence="5">
    <location>
        <begin position="26"/>
        <end position="49"/>
    </location>
</feature>
<sequence>MVSRGADAHHEETPLLIDATVPSTPSTALHPTSGHDLVDQEAGQASGSDDRARANVSVLQIVLVLLIGVFISNADGSLLMATHPIIASEFNDLRDSSWLLTSFGLAAAAMQPLYGKLSDIYGRKALILLAYTLFGGGCALVGVGTSMGYLILGRVVSGLGSSGMTALVSILITDLVPLRDVASWRSYVNIVATTGRSIGGPLGGWLADTVGWRWSFLGQAPLAGVAIILIAITLPAHTTQEPIDELKKSNLARIDVLGATFMVLTILSFLFPLEIGGDRLPWSHPVVLGLLGGACLFGALFVVTEARFAKEPIIPLILFRHKDVVLSLVIMICQTAAQVGLMIAIPLYFQVTSSASNTVAGAHLFPAVAGNAVGGILSGIVIKRTGRYKTLSLLALFTASIGYLLLILRWHGNTNWLESLYIFPGGFAMGVIQSTLFINVQAAIDPAHSAVAASSLYLASSVGMLIGMAGTSSVLQSTLKGALERKLTDAGFADKEKWKIIGRAISDVHYADHAKPSVGKLVIRSYVEALNWTHVFSLACSLTAFFVSIFLRQHKL</sequence>
<evidence type="ECO:0000256" key="2">
    <source>
        <dbReference type="ARBA" id="ARBA00022692"/>
    </source>
</evidence>
<feature type="transmembrane region" description="Helical" evidence="6">
    <location>
        <begin position="391"/>
        <end position="410"/>
    </location>
</feature>
<feature type="transmembrane region" description="Helical" evidence="6">
    <location>
        <begin position="212"/>
        <end position="234"/>
    </location>
</feature>
<dbReference type="GO" id="GO:0000329">
    <property type="term" value="C:fungal-type vacuole membrane"/>
    <property type="evidence" value="ECO:0007669"/>
    <property type="project" value="TreeGrafter"/>
</dbReference>
<evidence type="ECO:0000256" key="5">
    <source>
        <dbReference type="SAM" id="MobiDB-lite"/>
    </source>
</evidence>
<proteinExistence type="predicted"/>
<dbReference type="InterPro" id="IPR036259">
    <property type="entry name" value="MFS_trans_sf"/>
</dbReference>
<keyword evidence="3 6" id="KW-1133">Transmembrane helix</keyword>
<reference evidence="8" key="1">
    <citation type="journal article" date="2020" name="Stud. Mycol.">
        <title>101 Dothideomycetes genomes: a test case for predicting lifestyles and emergence of pathogens.</title>
        <authorList>
            <person name="Haridas S."/>
            <person name="Albert R."/>
            <person name="Binder M."/>
            <person name="Bloem J."/>
            <person name="Labutti K."/>
            <person name="Salamov A."/>
            <person name="Andreopoulos B."/>
            <person name="Baker S."/>
            <person name="Barry K."/>
            <person name="Bills G."/>
            <person name="Bluhm B."/>
            <person name="Cannon C."/>
            <person name="Castanera R."/>
            <person name="Culley D."/>
            <person name="Daum C."/>
            <person name="Ezra D."/>
            <person name="Gonzalez J."/>
            <person name="Henrissat B."/>
            <person name="Kuo A."/>
            <person name="Liang C."/>
            <person name="Lipzen A."/>
            <person name="Lutzoni F."/>
            <person name="Magnuson J."/>
            <person name="Mondo S."/>
            <person name="Nolan M."/>
            <person name="Ohm R."/>
            <person name="Pangilinan J."/>
            <person name="Park H.-J."/>
            <person name="Ramirez L."/>
            <person name="Alfaro M."/>
            <person name="Sun H."/>
            <person name="Tritt A."/>
            <person name="Yoshinaga Y."/>
            <person name="Zwiers L.-H."/>
            <person name="Turgeon B."/>
            <person name="Goodwin S."/>
            <person name="Spatafora J."/>
            <person name="Crous P."/>
            <person name="Grigoriev I."/>
        </authorList>
    </citation>
    <scope>NUCLEOTIDE SEQUENCE</scope>
    <source>
        <strain evidence="8">CBS 122367</strain>
    </source>
</reference>
<keyword evidence="9" id="KW-1185">Reference proteome</keyword>
<dbReference type="PANTHER" id="PTHR23501">
    <property type="entry name" value="MAJOR FACILITATOR SUPERFAMILY"/>
    <property type="match status" value="1"/>
</dbReference>
<feature type="domain" description="Major facilitator superfamily (MFS) profile" evidence="7">
    <location>
        <begin position="61"/>
        <end position="555"/>
    </location>
</feature>
<evidence type="ECO:0000259" key="7">
    <source>
        <dbReference type="PROSITE" id="PS50850"/>
    </source>
</evidence>
<evidence type="ECO:0000313" key="9">
    <source>
        <dbReference type="Proteomes" id="UP000799291"/>
    </source>
</evidence>
<dbReference type="Gene3D" id="1.20.1250.20">
    <property type="entry name" value="MFS general substrate transporter like domains"/>
    <property type="match status" value="1"/>
</dbReference>
<evidence type="ECO:0000256" key="4">
    <source>
        <dbReference type="ARBA" id="ARBA00023136"/>
    </source>
</evidence>
<keyword evidence="4 6" id="KW-0472">Membrane</keyword>
<feature type="transmembrane region" description="Helical" evidence="6">
    <location>
        <begin position="126"/>
        <end position="152"/>
    </location>
</feature>